<evidence type="ECO:0000313" key="2">
    <source>
        <dbReference type="Proteomes" id="UP000278807"/>
    </source>
</evidence>
<dbReference type="PANTHER" id="PTHR12904">
    <property type="match status" value="1"/>
</dbReference>
<dbReference type="AlphaFoldDB" id="A0A0R3T649"/>
<proteinExistence type="predicted"/>
<gene>
    <name evidence="1" type="ORF">HNAJ_LOCUS2536</name>
</gene>
<sequence length="639" mass="74010">MCLDVIVNDFTSLIVIHQDPDTKYFSYSWQNFPSNIRIPPQLAKELIKRLKICGKFSPSLFTTDYTMLSSFELNNLRFDYHWCSPESLKSLQMRSLNIAHASRITFKKIVSNLNSETRENLTSLNITGMRKVDASGFFHLRNLSSLDISYTRATAEDLQFIVTACSHLKYLDISVTPIEDISCLLSLKDQLEGLFMHFQILPKGRVLKKMISIIVQLVELRRLEFSCTERQNRPFPPLTHFCSSNALIHLEHFDISGNPLSFPPITIRHFIENHPKVEFLGLAFWPSFDDAQEIYEIVSQHPHIVVSGDTSEELLVEKLRRYGKRLELCDYMLRGFSFESHHREIVSPSILKAVLNIGEVIPNDPILNDRLHEAVTYIMENLNVDDLTFELCQQVMQYTLSYILRFESGYQLLRLLINKFGIIPDGTYLNIQSKCFYMLFLMRYIDEMGGHEVDVDIFHPMEMLSAPTGQIRENPDVIWSLYKSLKGSEVARITFQAIDGLGTLGGVERVSLSHLHKSVILTLILRNWHNSQSQFYEFCLILHGPSFKRSYMASRIIRNLISFAADDWNSTFYFHKNDILEAFGKAICQWEPPFDLSHEEMPPLGRLEYILAKRTSRLEVKLWALWSIRHLYASGMVSY</sequence>
<dbReference type="WBParaSite" id="HNAJ_0000253701-mRNA-1">
    <property type="protein sequence ID" value="HNAJ_0000253701-mRNA-1"/>
    <property type="gene ID" value="HNAJ_0000253701"/>
</dbReference>
<dbReference type="SUPFAM" id="SSF52047">
    <property type="entry name" value="RNI-like"/>
    <property type="match status" value="1"/>
</dbReference>
<reference evidence="1 2" key="2">
    <citation type="submission" date="2018-11" db="EMBL/GenBank/DDBJ databases">
        <authorList>
            <consortium name="Pathogen Informatics"/>
        </authorList>
    </citation>
    <scope>NUCLEOTIDE SEQUENCE [LARGE SCALE GENOMIC DNA]</scope>
</reference>
<dbReference type="PANTHER" id="PTHR12904:SF22">
    <property type="entry name" value="ZYG-11 FAMILY MEMBER B, CELL CYCLE REGULATOR"/>
    <property type="match status" value="1"/>
</dbReference>
<dbReference type="PROSITE" id="PS51450">
    <property type="entry name" value="LRR"/>
    <property type="match status" value="1"/>
</dbReference>
<organism evidence="3">
    <name type="scientific">Rodentolepis nana</name>
    <name type="common">Dwarf tapeworm</name>
    <name type="synonym">Hymenolepis nana</name>
    <dbReference type="NCBI Taxonomy" id="102285"/>
    <lineage>
        <taxon>Eukaryota</taxon>
        <taxon>Metazoa</taxon>
        <taxon>Spiralia</taxon>
        <taxon>Lophotrochozoa</taxon>
        <taxon>Platyhelminthes</taxon>
        <taxon>Cestoda</taxon>
        <taxon>Eucestoda</taxon>
        <taxon>Cyclophyllidea</taxon>
        <taxon>Hymenolepididae</taxon>
        <taxon>Rodentolepis</taxon>
    </lineage>
</organism>
<evidence type="ECO:0000313" key="3">
    <source>
        <dbReference type="WBParaSite" id="HNAJ_0000253701-mRNA-1"/>
    </source>
</evidence>
<dbReference type="OrthoDB" id="120976at2759"/>
<accession>A0A0R3T649</accession>
<reference evidence="3" key="1">
    <citation type="submission" date="2017-02" db="UniProtKB">
        <authorList>
            <consortium name="WormBaseParasite"/>
        </authorList>
    </citation>
    <scope>IDENTIFICATION</scope>
</reference>
<dbReference type="EMBL" id="UZAE01001252">
    <property type="protein sequence ID" value="VDN98395.1"/>
    <property type="molecule type" value="Genomic_DNA"/>
</dbReference>
<dbReference type="InterPro" id="IPR032675">
    <property type="entry name" value="LRR_dom_sf"/>
</dbReference>
<protein>
    <submittedName>
        <fullName evidence="3">TIR domain-containing protein</fullName>
    </submittedName>
</protein>
<dbReference type="Gene3D" id="3.80.10.10">
    <property type="entry name" value="Ribonuclease Inhibitor"/>
    <property type="match status" value="1"/>
</dbReference>
<name>A0A0R3T649_RODNA</name>
<dbReference type="InterPro" id="IPR051341">
    <property type="entry name" value="Zyg-11_UBL_adapter"/>
</dbReference>
<keyword evidence="2" id="KW-1185">Reference proteome</keyword>
<dbReference type="InterPro" id="IPR001611">
    <property type="entry name" value="Leu-rich_rpt"/>
</dbReference>
<dbReference type="Proteomes" id="UP000278807">
    <property type="component" value="Unassembled WGS sequence"/>
</dbReference>
<dbReference type="GO" id="GO:0031462">
    <property type="term" value="C:Cul2-RING ubiquitin ligase complex"/>
    <property type="evidence" value="ECO:0007669"/>
    <property type="project" value="TreeGrafter"/>
</dbReference>
<evidence type="ECO:0000313" key="1">
    <source>
        <dbReference type="EMBL" id="VDN98395.1"/>
    </source>
</evidence>